<proteinExistence type="inferred from homology"/>
<sequence length="252" mass="28258">MLDAGVRPTHKAYNILLHAFAISGMVEQARTVFKSMRRDRYTPDLCSYTTMLSAYINASDMVGAENFFNRLKQDGFEPNVVTCGVLIKGYAKINNLEKMMEKYEEMQLNGVKANQTIFTTIMDAYGRNNDFGSAVIWYKEMENHGVPPDRKAKNILLSLAKTADEQEEANQLVGNMDNCGIVQSINVASRINDNDDDDDDDDDWDDDGDDIGEVENAGDTIFSNQEQEELIALNKDNHKNGEGLHALKVVDL</sequence>
<keyword evidence="6" id="KW-1185">Reference proteome</keyword>
<feature type="region of interest" description="Disordered" evidence="4">
    <location>
        <begin position="190"/>
        <end position="222"/>
    </location>
</feature>
<dbReference type="AlphaFoldDB" id="A0A6A6M747"/>
<dbReference type="PROSITE" id="PS51375">
    <property type="entry name" value="PPR"/>
    <property type="match status" value="4"/>
</dbReference>
<feature type="repeat" description="PPR" evidence="3">
    <location>
        <begin position="114"/>
        <end position="148"/>
    </location>
</feature>
<dbReference type="PANTHER" id="PTHR47447:SF17">
    <property type="entry name" value="OS12G0638900 PROTEIN"/>
    <property type="match status" value="1"/>
</dbReference>
<reference evidence="5 6" key="1">
    <citation type="journal article" date="2020" name="Mol. Plant">
        <title>The Chromosome-Based Rubber Tree Genome Provides New Insights into Spurge Genome Evolution and Rubber Biosynthesis.</title>
        <authorList>
            <person name="Liu J."/>
            <person name="Shi C."/>
            <person name="Shi C.C."/>
            <person name="Li W."/>
            <person name="Zhang Q.J."/>
            <person name="Zhang Y."/>
            <person name="Li K."/>
            <person name="Lu H.F."/>
            <person name="Shi C."/>
            <person name="Zhu S.T."/>
            <person name="Xiao Z.Y."/>
            <person name="Nan H."/>
            <person name="Yue Y."/>
            <person name="Zhu X.G."/>
            <person name="Wu Y."/>
            <person name="Hong X.N."/>
            <person name="Fan G.Y."/>
            <person name="Tong Y."/>
            <person name="Zhang D."/>
            <person name="Mao C.L."/>
            <person name="Liu Y.L."/>
            <person name="Hao S.J."/>
            <person name="Liu W.Q."/>
            <person name="Lv M.Q."/>
            <person name="Zhang H.B."/>
            <person name="Liu Y."/>
            <person name="Hu-Tang G.R."/>
            <person name="Wang J.P."/>
            <person name="Wang J.H."/>
            <person name="Sun Y.H."/>
            <person name="Ni S.B."/>
            <person name="Chen W.B."/>
            <person name="Zhang X.C."/>
            <person name="Jiao Y.N."/>
            <person name="Eichler E.E."/>
            <person name="Li G.H."/>
            <person name="Liu X."/>
            <person name="Gao L.Z."/>
        </authorList>
    </citation>
    <scope>NUCLEOTIDE SEQUENCE [LARGE SCALE GENOMIC DNA]</scope>
    <source>
        <strain evidence="6">cv. GT1</strain>
        <tissue evidence="5">Leaf</tissue>
    </source>
</reference>
<dbReference type="Proteomes" id="UP000467840">
    <property type="component" value="Chromosome 9"/>
</dbReference>
<feature type="repeat" description="PPR" evidence="3">
    <location>
        <begin position="79"/>
        <end position="113"/>
    </location>
</feature>
<evidence type="ECO:0000256" key="4">
    <source>
        <dbReference type="SAM" id="MobiDB-lite"/>
    </source>
</evidence>
<dbReference type="InterPro" id="IPR002885">
    <property type="entry name" value="PPR_rpt"/>
</dbReference>
<dbReference type="Pfam" id="PF01535">
    <property type="entry name" value="PPR"/>
    <property type="match status" value="1"/>
</dbReference>
<dbReference type="Gene3D" id="1.25.40.10">
    <property type="entry name" value="Tetratricopeptide repeat domain"/>
    <property type="match status" value="2"/>
</dbReference>
<name>A0A6A6M747_HEVBR</name>
<gene>
    <name evidence="5" type="ORF">GH714_037090</name>
</gene>
<comment type="caution">
    <text evidence="5">The sequence shown here is derived from an EMBL/GenBank/DDBJ whole genome shotgun (WGS) entry which is preliminary data.</text>
</comment>
<evidence type="ECO:0000256" key="1">
    <source>
        <dbReference type="ARBA" id="ARBA00007626"/>
    </source>
</evidence>
<feature type="repeat" description="PPR" evidence="3">
    <location>
        <begin position="44"/>
        <end position="78"/>
    </location>
</feature>
<evidence type="ECO:0000313" key="6">
    <source>
        <dbReference type="Proteomes" id="UP000467840"/>
    </source>
</evidence>
<evidence type="ECO:0000256" key="2">
    <source>
        <dbReference type="ARBA" id="ARBA00022737"/>
    </source>
</evidence>
<dbReference type="InterPro" id="IPR011990">
    <property type="entry name" value="TPR-like_helical_dom_sf"/>
</dbReference>
<keyword evidence="2" id="KW-0677">Repeat</keyword>
<organism evidence="5 6">
    <name type="scientific">Hevea brasiliensis</name>
    <name type="common">Para rubber tree</name>
    <name type="synonym">Siphonia brasiliensis</name>
    <dbReference type="NCBI Taxonomy" id="3981"/>
    <lineage>
        <taxon>Eukaryota</taxon>
        <taxon>Viridiplantae</taxon>
        <taxon>Streptophyta</taxon>
        <taxon>Embryophyta</taxon>
        <taxon>Tracheophyta</taxon>
        <taxon>Spermatophyta</taxon>
        <taxon>Magnoliopsida</taxon>
        <taxon>eudicotyledons</taxon>
        <taxon>Gunneridae</taxon>
        <taxon>Pentapetalae</taxon>
        <taxon>rosids</taxon>
        <taxon>fabids</taxon>
        <taxon>Malpighiales</taxon>
        <taxon>Euphorbiaceae</taxon>
        <taxon>Crotonoideae</taxon>
        <taxon>Micrandreae</taxon>
        <taxon>Hevea</taxon>
    </lineage>
</organism>
<feature type="repeat" description="PPR" evidence="3">
    <location>
        <begin position="9"/>
        <end position="43"/>
    </location>
</feature>
<dbReference type="NCBIfam" id="TIGR00756">
    <property type="entry name" value="PPR"/>
    <property type="match status" value="4"/>
</dbReference>
<dbReference type="EMBL" id="JAAGAX010000008">
    <property type="protein sequence ID" value="KAF2308223.1"/>
    <property type="molecule type" value="Genomic_DNA"/>
</dbReference>
<evidence type="ECO:0000256" key="3">
    <source>
        <dbReference type="PROSITE-ProRule" id="PRU00708"/>
    </source>
</evidence>
<dbReference type="PANTHER" id="PTHR47447">
    <property type="entry name" value="OS03G0856100 PROTEIN"/>
    <property type="match status" value="1"/>
</dbReference>
<accession>A0A6A6M747</accession>
<comment type="similarity">
    <text evidence="1">Belongs to the PPR family. P subfamily.</text>
</comment>
<evidence type="ECO:0008006" key="7">
    <source>
        <dbReference type="Google" id="ProtNLM"/>
    </source>
</evidence>
<feature type="compositionally biased region" description="Acidic residues" evidence="4">
    <location>
        <begin position="194"/>
        <end position="213"/>
    </location>
</feature>
<evidence type="ECO:0000313" key="5">
    <source>
        <dbReference type="EMBL" id="KAF2308223.1"/>
    </source>
</evidence>
<dbReference type="Pfam" id="PF13041">
    <property type="entry name" value="PPR_2"/>
    <property type="match status" value="2"/>
</dbReference>
<protein>
    <recommendedName>
        <fullName evidence="7">Pentacotripeptide-repeat region of PRORP domain-containing protein</fullName>
    </recommendedName>
</protein>